<evidence type="ECO:0000256" key="1">
    <source>
        <dbReference type="SAM" id="MobiDB-lite"/>
    </source>
</evidence>
<proteinExistence type="predicted"/>
<feature type="compositionally biased region" description="Low complexity" evidence="1">
    <location>
        <begin position="67"/>
        <end position="81"/>
    </location>
</feature>
<dbReference type="STRING" id="1081102.A0A167WEU8"/>
<feature type="compositionally biased region" description="Basic residues" evidence="1">
    <location>
        <begin position="17"/>
        <end position="30"/>
    </location>
</feature>
<dbReference type="GO" id="GO:0005634">
    <property type="term" value="C:nucleus"/>
    <property type="evidence" value="ECO:0007669"/>
    <property type="project" value="TreeGrafter"/>
</dbReference>
<feature type="region of interest" description="Disordered" evidence="1">
    <location>
        <begin position="67"/>
        <end position="94"/>
    </location>
</feature>
<dbReference type="InterPro" id="IPR013922">
    <property type="entry name" value="Cyclin_PHO80-like"/>
</dbReference>
<organism evidence="2 3">
    <name type="scientific">Niveomyces insectorum RCEF 264</name>
    <dbReference type="NCBI Taxonomy" id="1081102"/>
    <lineage>
        <taxon>Eukaryota</taxon>
        <taxon>Fungi</taxon>
        <taxon>Dikarya</taxon>
        <taxon>Ascomycota</taxon>
        <taxon>Pezizomycotina</taxon>
        <taxon>Sordariomycetes</taxon>
        <taxon>Hypocreomycetidae</taxon>
        <taxon>Hypocreales</taxon>
        <taxon>Cordycipitaceae</taxon>
        <taxon>Niveomyces</taxon>
    </lineage>
</organism>
<sequence>MGTTYQPPALASYDDHHHHHHHHHSHHHNPHSSLAHRSTALSSHLLSEAERKRTKLSDAHAALSLPSVLSSSGGTSNTNSIGSGGPDSTFSNRMAGDYNGYGGIRMAPSTAAPTGQELQNQALHQQQRALPNQLSALSSSLSTPTCTASAGTVRKSSFQATPPALQAVSNHNNAASHHPSRLTDTTLRDGPLHGHSLSVSEKDSAAMVMHSLEIPKCIDPRGGSLSDFTAEMTCLFWFEFPLVYQLADNINMIPSNVWIPRICQNAVPNSNFKSWVHRLLATTQVTQNVVLLALLFVYRLKSLNPMVRGKPGSEFRLLTVALMLGNKFLDDNTYTNKTWSDVSCLHVKDIHVMEVEFLSNMRYSLLVSKDEWEEWLVKLAKLRVYYERASPAASSPQVVSSPLHPFMSPVQSPIGTHQAGVLNFGASAGSSAPILEPPTYSPTYTPVYASTSATARQQQQQQQQPWTGAFLGAQATSPPVMAPRPDTKNALGKRTLSYDDPTEPPPKRASRQAPQMSSALPQPPLSTPQTMVPPISTLAAIVPSSGSAFTAGESSEAKAAVTEKGGLRLPPPQLTLNTATTATTTQGQAPVLHTNGYQSAYQAAYQPVATHASLAAQAAHAAQTSQTQNSLALPPPLALGVRAMATVYAANNNNGTGIVAMSSAAATTASIPALTTTAPTTTAGSSYAHQPPLLTTTGPNMMGHASSVLATGGTTPTSFTAPSFGTPTKRMSPLNALTPGAGSVYAAATTSSPLTESFPHMAGGVHTPMSHSPSIYLQQRASPYRPIRNVHMLLNPPPSSSLQEFQTTGPVLIPPTQMYYQPLGRRHDLRSGIVPEFRGMPLNGAMRHGLSLTPIQTLQQQAMQQQVLEHQAVQQQQAMQQHHLQHGQPHYQT</sequence>
<dbReference type="OrthoDB" id="244495at2759"/>
<feature type="region of interest" description="Disordered" evidence="1">
    <location>
        <begin position="474"/>
        <end position="531"/>
    </location>
</feature>
<feature type="region of interest" description="Disordered" evidence="1">
    <location>
        <begin position="1"/>
        <end position="38"/>
    </location>
</feature>
<dbReference type="PANTHER" id="PTHR15615:SF118">
    <property type="entry name" value="CYCLIN, HYPOTHETICAL (EUROFUNG)"/>
    <property type="match status" value="1"/>
</dbReference>
<dbReference type="GO" id="GO:0016538">
    <property type="term" value="F:cyclin-dependent protein serine/threonine kinase regulator activity"/>
    <property type="evidence" value="ECO:0007669"/>
    <property type="project" value="TreeGrafter"/>
</dbReference>
<dbReference type="EMBL" id="AZHD01000005">
    <property type="protein sequence ID" value="OAA63697.1"/>
    <property type="molecule type" value="Genomic_DNA"/>
</dbReference>
<dbReference type="CDD" id="cd20557">
    <property type="entry name" value="CYCLIN_ScPCL1-like"/>
    <property type="match status" value="1"/>
</dbReference>
<name>A0A167WEU8_9HYPO</name>
<evidence type="ECO:0000313" key="2">
    <source>
        <dbReference type="EMBL" id="OAA63697.1"/>
    </source>
</evidence>
<reference evidence="2 3" key="1">
    <citation type="journal article" date="2016" name="Genome Biol. Evol.">
        <title>Divergent and convergent evolution of fungal pathogenicity.</title>
        <authorList>
            <person name="Shang Y."/>
            <person name="Xiao G."/>
            <person name="Zheng P."/>
            <person name="Cen K."/>
            <person name="Zhan S."/>
            <person name="Wang C."/>
        </authorList>
    </citation>
    <scope>NUCLEOTIDE SEQUENCE [LARGE SCALE GENOMIC DNA]</scope>
    <source>
        <strain evidence="2 3">RCEF 264</strain>
    </source>
</reference>
<dbReference type="GO" id="GO:0000307">
    <property type="term" value="C:cyclin-dependent protein kinase holoenzyme complex"/>
    <property type="evidence" value="ECO:0007669"/>
    <property type="project" value="TreeGrafter"/>
</dbReference>
<comment type="caution">
    <text evidence="2">The sequence shown here is derived from an EMBL/GenBank/DDBJ whole genome shotgun (WGS) entry which is preliminary data.</text>
</comment>
<protein>
    <submittedName>
        <fullName evidence="2">Cyclin-related 2</fullName>
    </submittedName>
</protein>
<feature type="region of interest" description="Disordered" evidence="1">
    <location>
        <begin position="170"/>
        <end position="196"/>
    </location>
</feature>
<accession>A0A167WEU8</accession>
<keyword evidence="3" id="KW-1185">Reference proteome</keyword>
<evidence type="ECO:0000313" key="3">
    <source>
        <dbReference type="Proteomes" id="UP000076874"/>
    </source>
</evidence>
<gene>
    <name evidence="2" type="ORF">SPI_03860</name>
</gene>
<dbReference type="Pfam" id="PF08613">
    <property type="entry name" value="Cyclin"/>
    <property type="match status" value="1"/>
</dbReference>
<dbReference type="GO" id="GO:0019901">
    <property type="term" value="F:protein kinase binding"/>
    <property type="evidence" value="ECO:0007669"/>
    <property type="project" value="InterPro"/>
</dbReference>
<dbReference type="PANTHER" id="PTHR15615">
    <property type="match status" value="1"/>
</dbReference>
<dbReference type="AlphaFoldDB" id="A0A167WEU8"/>
<dbReference type="Gene3D" id="1.10.472.10">
    <property type="entry name" value="Cyclin-like"/>
    <property type="match status" value="1"/>
</dbReference>
<dbReference type="Proteomes" id="UP000076874">
    <property type="component" value="Unassembled WGS sequence"/>
</dbReference>